<gene>
    <name evidence="2" type="ORF">EQG49_03130</name>
</gene>
<keyword evidence="3" id="KW-1185">Reference proteome</keyword>
<dbReference type="AlphaFoldDB" id="A0A4P6YS61"/>
<name>A0A4P6YS61_9LACO</name>
<dbReference type="EMBL" id="CP037940">
    <property type="protein sequence ID" value="QBO35518.1"/>
    <property type="molecule type" value="Genomic_DNA"/>
</dbReference>
<organism evidence="2 3">
    <name type="scientific">Periweissella cryptocerci</name>
    <dbReference type="NCBI Taxonomy" id="2506420"/>
    <lineage>
        <taxon>Bacteria</taxon>
        <taxon>Bacillati</taxon>
        <taxon>Bacillota</taxon>
        <taxon>Bacilli</taxon>
        <taxon>Lactobacillales</taxon>
        <taxon>Lactobacillaceae</taxon>
        <taxon>Periweissella</taxon>
    </lineage>
</organism>
<comment type="similarity">
    <text evidence="1">Belongs to the cycloisomerase 2 family.</text>
</comment>
<dbReference type="Gene3D" id="2.130.10.10">
    <property type="entry name" value="YVTN repeat-like/Quinoprotein amine dehydrogenase"/>
    <property type="match status" value="1"/>
</dbReference>
<dbReference type="GO" id="GO:0005829">
    <property type="term" value="C:cytosol"/>
    <property type="evidence" value="ECO:0007669"/>
    <property type="project" value="TreeGrafter"/>
</dbReference>
<dbReference type="OrthoDB" id="9790815at2"/>
<dbReference type="Proteomes" id="UP000292886">
    <property type="component" value="Chromosome"/>
</dbReference>
<accession>A0A4P6YS61</accession>
<sequence>MRIYIFSITKNLEASSLMQEKILFGTYTKKTSKGIYEAILDTDKKALIEPTLVAEIGNPTYLTTSKANKLYSVDKHGSEGGVVVFDNATRPATKLSEHIIDAAPAYVAVDEDRQLLYAGYYHTGVVEVLKIDGDKLTLTDSVTNVGSGPRPEQGSAHVHFTNLTPDNRLVVVDLGSDKVDVYDVSAEGKLSLVSTYVTAAGFGPRHIRFSPDGKHAYLLGELSSLMSVLEYDATSGSFKLVETVSTKPADWTEHNGTAAIRITKDGKFIYASNRGHNSIVVFAVSEDGAKAEQIQLISTEGEFPRDFALNATEAFLVVANQDTDNVSLFERDATTGKLTLLQKDFAIPEGVRVHFEG</sequence>
<evidence type="ECO:0000313" key="2">
    <source>
        <dbReference type="EMBL" id="QBO35518.1"/>
    </source>
</evidence>
<dbReference type="GO" id="GO:0017057">
    <property type="term" value="F:6-phosphogluconolactonase activity"/>
    <property type="evidence" value="ECO:0007669"/>
    <property type="project" value="TreeGrafter"/>
</dbReference>
<evidence type="ECO:0000256" key="1">
    <source>
        <dbReference type="ARBA" id="ARBA00005564"/>
    </source>
</evidence>
<proteinExistence type="inferred from homology"/>
<dbReference type="Pfam" id="PF10282">
    <property type="entry name" value="Lactonase"/>
    <property type="match status" value="1"/>
</dbReference>
<dbReference type="InterPro" id="IPR019405">
    <property type="entry name" value="Lactonase_7-beta_prop"/>
</dbReference>
<dbReference type="InterPro" id="IPR011048">
    <property type="entry name" value="Haem_d1_sf"/>
</dbReference>
<protein>
    <submittedName>
        <fullName evidence="2">Lactonase family protein</fullName>
    </submittedName>
</protein>
<dbReference type="PANTHER" id="PTHR30344">
    <property type="entry name" value="6-PHOSPHOGLUCONOLACTONASE-RELATED"/>
    <property type="match status" value="1"/>
</dbReference>
<dbReference type="SUPFAM" id="SSF51004">
    <property type="entry name" value="C-terminal (heme d1) domain of cytochrome cd1-nitrite reductase"/>
    <property type="match status" value="1"/>
</dbReference>
<reference evidence="3" key="1">
    <citation type="submission" date="2019-03" db="EMBL/GenBank/DDBJ databases">
        <title>Weissella sp. 26KH-42 Genome sequencing.</title>
        <authorList>
            <person name="Heo J."/>
            <person name="Kim S.-J."/>
            <person name="Kim J.-S."/>
            <person name="Hong S.-B."/>
            <person name="Kwon S.-W."/>
        </authorList>
    </citation>
    <scope>NUCLEOTIDE SEQUENCE [LARGE SCALE GENOMIC DNA]</scope>
    <source>
        <strain evidence="3">26KH-42</strain>
    </source>
</reference>
<dbReference type="PANTHER" id="PTHR30344:SF1">
    <property type="entry name" value="6-PHOSPHOGLUCONOLACTONASE"/>
    <property type="match status" value="1"/>
</dbReference>
<dbReference type="KEGG" id="wei:EQG49_03130"/>
<evidence type="ECO:0000313" key="3">
    <source>
        <dbReference type="Proteomes" id="UP000292886"/>
    </source>
</evidence>
<dbReference type="InterPro" id="IPR015943">
    <property type="entry name" value="WD40/YVTN_repeat-like_dom_sf"/>
</dbReference>
<dbReference type="InterPro" id="IPR050282">
    <property type="entry name" value="Cycloisomerase_2"/>
</dbReference>